<dbReference type="EMBL" id="CP017641">
    <property type="protein sequence ID" value="APZ95401.1"/>
    <property type="molecule type" value="Genomic_DNA"/>
</dbReference>
<gene>
    <name evidence="2" type="ORF">Fuma_05059</name>
</gene>
<evidence type="ECO:0000259" key="1">
    <source>
        <dbReference type="Pfam" id="PF07811"/>
    </source>
</evidence>
<dbReference type="KEGG" id="fmr:Fuma_05059"/>
<organism evidence="2 3">
    <name type="scientific">Fuerstiella marisgermanici</name>
    <dbReference type="NCBI Taxonomy" id="1891926"/>
    <lineage>
        <taxon>Bacteria</taxon>
        <taxon>Pseudomonadati</taxon>
        <taxon>Planctomycetota</taxon>
        <taxon>Planctomycetia</taxon>
        <taxon>Planctomycetales</taxon>
        <taxon>Planctomycetaceae</taxon>
        <taxon>Fuerstiella</taxon>
    </lineage>
</organism>
<evidence type="ECO:0000313" key="3">
    <source>
        <dbReference type="Proteomes" id="UP000187735"/>
    </source>
</evidence>
<dbReference type="STRING" id="1891926.Fuma_05059"/>
<dbReference type="Proteomes" id="UP000187735">
    <property type="component" value="Chromosome"/>
</dbReference>
<dbReference type="Pfam" id="PF07811">
    <property type="entry name" value="TadE"/>
    <property type="match status" value="1"/>
</dbReference>
<dbReference type="InterPro" id="IPR012495">
    <property type="entry name" value="TadE-like_dom"/>
</dbReference>
<dbReference type="AlphaFoldDB" id="A0A1P8WMY3"/>
<keyword evidence="3" id="KW-1185">Reference proteome</keyword>
<name>A0A1P8WMY3_9PLAN</name>
<feature type="domain" description="TadE-like" evidence="1">
    <location>
        <begin position="19"/>
        <end position="60"/>
    </location>
</feature>
<evidence type="ECO:0000313" key="2">
    <source>
        <dbReference type="EMBL" id="APZ95401.1"/>
    </source>
</evidence>
<dbReference type="OrthoDB" id="291986at2"/>
<sequence>MQISPNPSRAIVATPRRNGTSAVECAVVLPLMLTIAIGCTDFARAIHVDIAVTNCARAGSDYAATNRFTSDTRSSWVEEITAIATEEASTIPDFDDSKFSVEVTDTPLGDRVLVSVTCNYRFERVVAWPGLPSNIELTHTVAMTQYQ</sequence>
<protein>
    <submittedName>
        <fullName evidence="2">Flp pilus assembly protein</fullName>
    </submittedName>
</protein>
<dbReference type="RefSeq" id="WP_077026567.1">
    <property type="nucleotide sequence ID" value="NZ_CP017641.1"/>
</dbReference>
<accession>A0A1P8WMY3</accession>
<reference evidence="2 3" key="1">
    <citation type="journal article" date="2016" name="Front. Microbiol.">
        <title>Fuerstia marisgermanicae gen. nov., sp. nov., an Unusual Member of the Phylum Planctomycetes from the German Wadden Sea.</title>
        <authorList>
            <person name="Kohn T."/>
            <person name="Heuer A."/>
            <person name="Jogler M."/>
            <person name="Vollmers J."/>
            <person name="Boedeker C."/>
            <person name="Bunk B."/>
            <person name="Rast P."/>
            <person name="Borchert D."/>
            <person name="Glockner I."/>
            <person name="Freese H.M."/>
            <person name="Klenk H.P."/>
            <person name="Overmann J."/>
            <person name="Kaster A.K."/>
            <person name="Rohde M."/>
            <person name="Wiegand S."/>
            <person name="Jogler C."/>
        </authorList>
    </citation>
    <scope>NUCLEOTIDE SEQUENCE [LARGE SCALE GENOMIC DNA]</scope>
    <source>
        <strain evidence="2 3">NH11</strain>
    </source>
</reference>
<proteinExistence type="predicted"/>